<dbReference type="Proteomes" id="UP000191342">
    <property type="component" value="Unassembled WGS sequence"/>
</dbReference>
<dbReference type="Pfam" id="PF26639">
    <property type="entry name" value="Het-6_barrel"/>
    <property type="match status" value="1"/>
</dbReference>
<dbReference type="OrthoDB" id="4301841at2759"/>
<evidence type="ECO:0000256" key="2">
    <source>
        <dbReference type="ARBA" id="ARBA00022771"/>
    </source>
</evidence>
<dbReference type="PANTHER" id="PTHR24148">
    <property type="entry name" value="ANKYRIN REPEAT DOMAIN-CONTAINING PROTEIN 39 HOMOLOG-RELATED"/>
    <property type="match status" value="1"/>
</dbReference>
<proteinExistence type="predicted"/>
<keyword evidence="3" id="KW-0862">Zinc</keyword>
<dbReference type="PROSITE" id="PS01360">
    <property type="entry name" value="ZF_MYND_1"/>
    <property type="match status" value="1"/>
</dbReference>
<feature type="domain" description="MYND-type" evidence="5">
    <location>
        <begin position="737"/>
        <end position="774"/>
    </location>
</feature>
<dbReference type="SUPFAM" id="SSF144232">
    <property type="entry name" value="HIT/MYND zinc finger-like"/>
    <property type="match status" value="1"/>
</dbReference>
<evidence type="ECO:0000313" key="7">
    <source>
        <dbReference type="Proteomes" id="UP000191342"/>
    </source>
</evidence>
<keyword evidence="1" id="KW-0479">Metal-binding</keyword>
<dbReference type="STRING" id="254877.A0A1V6T2X2"/>
<dbReference type="Pfam" id="PF01753">
    <property type="entry name" value="zf-MYND"/>
    <property type="match status" value="1"/>
</dbReference>
<evidence type="ECO:0000259" key="5">
    <source>
        <dbReference type="PROSITE" id="PS50865"/>
    </source>
</evidence>
<reference evidence="7" key="1">
    <citation type="journal article" date="2017" name="Nat. Microbiol.">
        <title>Global analysis of biosynthetic gene clusters reveals vast potential of secondary metabolite production in Penicillium species.</title>
        <authorList>
            <person name="Nielsen J.C."/>
            <person name="Grijseels S."/>
            <person name="Prigent S."/>
            <person name="Ji B."/>
            <person name="Dainat J."/>
            <person name="Nielsen K.F."/>
            <person name="Frisvad J.C."/>
            <person name="Workman M."/>
            <person name="Nielsen J."/>
        </authorList>
    </citation>
    <scope>NUCLEOTIDE SEQUENCE [LARGE SCALE GENOMIC DNA]</scope>
    <source>
        <strain evidence="7">IBT 14082</strain>
    </source>
</reference>
<evidence type="ECO:0000313" key="6">
    <source>
        <dbReference type="EMBL" id="OQE20725.1"/>
    </source>
</evidence>
<dbReference type="InterPro" id="IPR010730">
    <property type="entry name" value="HET"/>
</dbReference>
<dbReference type="InterPro" id="IPR002893">
    <property type="entry name" value="Znf_MYND"/>
</dbReference>
<evidence type="ECO:0000256" key="4">
    <source>
        <dbReference type="PROSITE-ProRule" id="PRU00134"/>
    </source>
</evidence>
<comment type="caution">
    <text evidence="6">The sequence shown here is derived from an EMBL/GenBank/DDBJ whole genome shotgun (WGS) entry which is preliminary data.</text>
</comment>
<evidence type="ECO:0000256" key="1">
    <source>
        <dbReference type="ARBA" id="ARBA00022723"/>
    </source>
</evidence>
<sequence>MADGKSSTNFIHPTHVPLTPSREFAGPLLPTTIYGSWPGTLDSPIIRCRNTAVTDLVCDLPKSKMPRLTFCRFDDRGNLALEEREIRDTTFIAISHVWGEADWLSAPQIPFRVLATTHKVRFITEKLPSLVKSGYFWMDILSVDQSSKQSRSAAVDQIPAIYKKARLTIVIREPGGVMSCCASSLMAKCSRSLDTKTAETMIDDHIRTQHPHGLQERWLERVWPLQELHLSDHLLFAVCDPPETDYAGTMEPVPPSSIEASAVYFNIFQLASQWSTRLYVHNRHVYKQILKECLHDFLQAILRNRSVSRAADETYPSAFHVLSESTWSGRRTGHPRDLVLALFPQFAWYHTPRRERLKEMEFADTFQDCMQQVQNLARSDATSAAWDAFLFGPQNEKQNWPHMIVRPKIVQGVLHGFRTDSHSSWAPAKDVPHPENLGDFCRLMHLHTSVDMEYPFTTPMNNVWEIHPIGACDSMDIILRVCNSTAFFSRSQLTAGAVQEMPWQLRMADLERLLDYHPGHSSANENVSRSAPAGTQSLPAPYAIWIQLERLHARVKHRNDGANRTRNLLSPQVYLKEPWGQITSTFTRYDSASMREALLLLMASSRCGFSLSTLPWIRARLRPYILQFKGFRGEVKFETLVLGAKDLDLSRMDVINAFLKECDPYVTSTRYYGSGLSEKRVVGLAPVVEQQDQDTFAMFLSDQSDVIKDFQAVSFADLADPAPKTPAYDLELTITRCETCDGTVNVERCSGCESVGYCSKQCQALDLSNHQETCEWVQHIRALEMRGPFCISSKTSLDKAPINPGNSTPHSRVPYRYRPLGSNQIRLVYLYSGNGLHSLECDVQHLNMDSGLPYLAISYACSEEETSQRLLIGRNYYLSISRSLFEALRDTRAPHGDGYCIIWVDTVCIDHDDANERFQQLPLMREIYHRATNAIIYIGPETHNSRLGIELAHHLMLWRVGQSTVPLPPETDAKWEALRALLRRPWPTRTWPFVQSLLCKSIPTMACGRAKFDWLFIPLIAAEARRGGFPRHILPHGDDGTPTPDAFLKDLEFLGHMTWTTSGTQSLSLRHLLHICQGTQSADARDLILAPLLLARDREDFTILSHPTATVSDIFTETATRIIERSQSLDILGTVAVKQMAGLPSWVPDWSIRRAAVPLSSCDMPYSRNQPPEVQRQQSFRYRYSAGGNSTANAQIRIQEGRLIVRGFVLCRVEYVSCQIKVGVMIRSKAWKQWLQVNQEACKRLTSYRTAEKVKHAFWMTLIGGKTHDQSQATMAYRNRFEAFAEVVADSPKRTVSRLFGAHSQRSTTQLREQHQMASEYTSALASTADNRSWCTTNDGLMGLVPSEAQPGDAVFVSLGSQVPLVVRQDRLHYTLVGECYMHGIMKGEALKYPGSNPEDITIV</sequence>
<evidence type="ECO:0000256" key="3">
    <source>
        <dbReference type="ARBA" id="ARBA00022833"/>
    </source>
</evidence>
<keyword evidence="2 4" id="KW-0863">Zinc-finger</keyword>
<protein>
    <recommendedName>
        <fullName evidence="5">MYND-type domain-containing protein</fullName>
    </recommendedName>
</protein>
<keyword evidence="7" id="KW-1185">Reference proteome</keyword>
<dbReference type="PANTHER" id="PTHR24148:SF64">
    <property type="entry name" value="HETEROKARYON INCOMPATIBILITY DOMAIN-CONTAINING PROTEIN"/>
    <property type="match status" value="1"/>
</dbReference>
<dbReference type="Gene3D" id="6.10.140.2220">
    <property type="match status" value="1"/>
</dbReference>
<accession>A0A1V6T2X2</accession>
<organism evidence="6 7">
    <name type="scientific">Penicillium flavigenum</name>
    <dbReference type="NCBI Taxonomy" id="254877"/>
    <lineage>
        <taxon>Eukaryota</taxon>
        <taxon>Fungi</taxon>
        <taxon>Dikarya</taxon>
        <taxon>Ascomycota</taxon>
        <taxon>Pezizomycotina</taxon>
        <taxon>Eurotiomycetes</taxon>
        <taxon>Eurotiomycetidae</taxon>
        <taxon>Eurotiales</taxon>
        <taxon>Aspergillaceae</taxon>
        <taxon>Penicillium</taxon>
    </lineage>
</organism>
<dbReference type="Pfam" id="PF06985">
    <property type="entry name" value="HET"/>
    <property type="match status" value="2"/>
</dbReference>
<dbReference type="InterPro" id="IPR052895">
    <property type="entry name" value="HetReg/Transcr_Mod"/>
</dbReference>
<gene>
    <name evidence="6" type="ORF">PENFLA_c016G06074</name>
</gene>
<dbReference type="EMBL" id="MLQL01000016">
    <property type="protein sequence ID" value="OQE20725.1"/>
    <property type="molecule type" value="Genomic_DNA"/>
</dbReference>
<dbReference type="PROSITE" id="PS50865">
    <property type="entry name" value="ZF_MYND_2"/>
    <property type="match status" value="1"/>
</dbReference>
<name>A0A1V6T2X2_9EURO</name>
<dbReference type="GO" id="GO:0008270">
    <property type="term" value="F:zinc ion binding"/>
    <property type="evidence" value="ECO:0007669"/>
    <property type="project" value="UniProtKB-KW"/>
</dbReference>